<organism evidence="1 2">
    <name type="scientific">Ferruginibacter yonginensis</name>
    <dbReference type="NCBI Taxonomy" id="1310416"/>
    <lineage>
        <taxon>Bacteria</taxon>
        <taxon>Pseudomonadati</taxon>
        <taxon>Bacteroidota</taxon>
        <taxon>Chitinophagia</taxon>
        <taxon>Chitinophagales</taxon>
        <taxon>Chitinophagaceae</taxon>
        <taxon>Ferruginibacter</taxon>
    </lineage>
</organism>
<dbReference type="PROSITE" id="PS51257">
    <property type="entry name" value="PROKAR_LIPOPROTEIN"/>
    <property type="match status" value="1"/>
</dbReference>
<keyword evidence="2" id="KW-1185">Reference proteome</keyword>
<name>A0ABV8QR05_9BACT</name>
<evidence type="ECO:0000313" key="2">
    <source>
        <dbReference type="Proteomes" id="UP001595907"/>
    </source>
</evidence>
<dbReference type="RefSeq" id="WP_379707480.1">
    <property type="nucleotide sequence ID" value="NZ_JBHSCZ010000001.1"/>
</dbReference>
<gene>
    <name evidence="1" type="ORF">ACFOWM_04480</name>
</gene>
<proteinExistence type="predicted"/>
<dbReference type="EMBL" id="JBHSCZ010000001">
    <property type="protein sequence ID" value="MFC4262118.1"/>
    <property type="molecule type" value="Genomic_DNA"/>
</dbReference>
<evidence type="ECO:0000313" key="1">
    <source>
        <dbReference type="EMBL" id="MFC4262118.1"/>
    </source>
</evidence>
<dbReference type="Proteomes" id="UP001595907">
    <property type="component" value="Unassembled WGS sequence"/>
</dbReference>
<dbReference type="Pfam" id="PF16395">
    <property type="entry name" value="DUF5004"/>
    <property type="match status" value="1"/>
</dbReference>
<comment type="caution">
    <text evidence="1">The sequence shown here is derived from an EMBL/GenBank/DDBJ whole genome shotgun (WGS) entry which is preliminary data.</text>
</comment>
<reference evidence="2" key="1">
    <citation type="journal article" date="2019" name="Int. J. Syst. Evol. Microbiol.">
        <title>The Global Catalogue of Microorganisms (GCM) 10K type strain sequencing project: providing services to taxonomists for standard genome sequencing and annotation.</title>
        <authorList>
            <consortium name="The Broad Institute Genomics Platform"/>
            <consortium name="The Broad Institute Genome Sequencing Center for Infectious Disease"/>
            <person name="Wu L."/>
            <person name="Ma J."/>
        </authorList>
    </citation>
    <scope>NUCLEOTIDE SEQUENCE [LARGE SCALE GENOMIC DNA]</scope>
    <source>
        <strain evidence="2">CECT 8289</strain>
    </source>
</reference>
<accession>A0ABV8QR05</accession>
<dbReference type="InterPro" id="IPR032168">
    <property type="entry name" value="DUF5004"/>
</dbReference>
<protein>
    <submittedName>
        <fullName evidence="1">DUF5004 domain-containing protein</fullName>
    </submittedName>
</protein>
<sequence length="172" mass="19155">MKKIIIFSFAALIVMSLSISSCKKIQYDEVGESISLRDNLIGNWKLDSIIQVDQTAVDKGFPAFVQKQNITSLFPFGTVTVSFTNDGTGNAGNYSFTNPGNAPLFVAPSGTWNFFENGGPLRVRLVGTSRTDSIDFGKAYRVSDKKLALRVSRRFYSNNKTFVYYDLNFSKN</sequence>